<evidence type="ECO:0000256" key="2">
    <source>
        <dbReference type="ARBA" id="ARBA00010690"/>
    </source>
</evidence>
<keyword evidence="11 12" id="KW-1006">Bacterial flagellum protein export</keyword>
<keyword evidence="14" id="KW-1185">Reference proteome</keyword>
<sequence length="373" mass="42147">MKRQTMIELNLQYFSQEKTEKATPKKREDTKKKGQIAKSADINTAIILLFMFVFFSVGGGYMKDAALGFFINTFTQDMSASLTIDNVMKLFIEIMVDAGLFLAPIMGVAAAAAIFANYIQVGPMFSGEVIKAKLDRLNPLQGFKRIYSVRALVEFIKSLLKISLVGFATFLVIWLNLDELLVLSQQSLEVSLQFFAETTVMMGLSASILLIFLAGLDYFYQRFDHEKNIRMSKQDVKDEYKKSEGDPLIRSKRKEKQKQMAMQRMMQEVPHADVVITNPTHFAVALKYDESVSEAPYVIAKGQDHMALRIKELAKEANIALVENKPLARALYAQLDVLDAIPANLFQAVAEVLAYVYQLKNNTKTTMNKERRG</sequence>
<dbReference type="InterPro" id="IPR029025">
    <property type="entry name" value="T3SS_substrate_exporter_C"/>
</dbReference>
<feature type="transmembrane region" description="Helical" evidence="12">
    <location>
        <begin position="98"/>
        <end position="119"/>
    </location>
</feature>
<dbReference type="OrthoDB" id="9807950at2"/>
<comment type="function">
    <text evidence="12">Required for formation of the rod structure in the basal body of the flagellar apparatus. Together with FliI and FliH, may constitute the export apparatus of flagellin.</text>
</comment>
<dbReference type="InterPro" id="IPR006135">
    <property type="entry name" value="T3SS_substrate_exporter"/>
</dbReference>
<comment type="similarity">
    <text evidence="2 12">Belongs to the type III secretion exporter family.</text>
</comment>
<dbReference type="GO" id="GO:0009306">
    <property type="term" value="P:protein secretion"/>
    <property type="evidence" value="ECO:0007669"/>
    <property type="project" value="InterPro"/>
</dbReference>
<comment type="subcellular location">
    <subcellularLocation>
        <location evidence="1">Cell membrane</location>
        <topology evidence="1">Multi-pass membrane protein</topology>
    </subcellularLocation>
</comment>
<feature type="transmembrane region" description="Helical" evidence="12">
    <location>
        <begin position="200"/>
        <end position="220"/>
    </location>
</feature>
<feature type="transmembrane region" description="Helical" evidence="12">
    <location>
        <begin position="159"/>
        <end position="177"/>
    </location>
</feature>
<dbReference type="InterPro" id="IPR006136">
    <property type="entry name" value="FlhB"/>
</dbReference>
<dbReference type="SUPFAM" id="SSF160544">
    <property type="entry name" value="EscU C-terminal domain-like"/>
    <property type="match status" value="1"/>
</dbReference>
<keyword evidence="8 12" id="KW-0653">Protein transport</keyword>
<keyword evidence="7 12" id="KW-1005">Bacterial flagellum biogenesis</keyword>
<dbReference type="GO" id="GO:0044780">
    <property type="term" value="P:bacterial-type flagellum assembly"/>
    <property type="evidence" value="ECO:0007669"/>
    <property type="project" value="InterPro"/>
</dbReference>
<evidence type="ECO:0000256" key="8">
    <source>
        <dbReference type="ARBA" id="ARBA00022927"/>
    </source>
</evidence>
<keyword evidence="4 12" id="KW-0813">Transport</keyword>
<dbReference type="NCBIfam" id="TIGR00328">
    <property type="entry name" value="flhB"/>
    <property type="match status" value="1"/>
</dbReference>
<dbReference type="PANTHER" id="PTHR30531">
    <property type="entry name" value="FLAGELLAR BIOSYNTHETIC PROTEIN FLHB"/>
    <property type="match status" value="1"/>
</dbReference>
<evidence type="ECO:0000256" key="5">
    <source>
        <dbReference type="ARBA" id="ARBA00022475"/>
    </source>
</evidence>
<dbReference type="PANTHER" id="PTHR30531:SF12">
    <property type="entry name" value="FLAGELLAR BIOSYNTHETIC PROTEIN FLHB"/>
    <property type="match status" value="1"/>
</dbReference>
<dbReference type="GO" id="GO:0005886">
    <property type="term" value="C:plasma membrane"/>
    <property type="evidence" value="ECO:0007669"/>
    <property type="project" value="UniProtKB-SubCell"/>
</dbReference>
<evidence type="ECO:0000313" key="13">
    <source>
        <dbReference type="EMBL" id="TDQ39663.1"/>
    </source>
</evidence>
<dbReference type="AlphaFoldDB" id="A0A4R6U4G3"/>
<evidence type="ECO:0000256" key="12">
    <source>
        <dbReference type="RuleBase" id="RU364091"/>
    </source>
</evidence>
<keyword evidence="13" id="KW-0969">Cilium</keyword>
<keyword evidence="10 12" id="KW-0472">Membrane</keyword>
<dbReference type="EMBL" id="SNYJ01000007">
    <property type="protein sequence ID" value="TDQ39663.1"/>
    <property type="molecule type" value="Genomic_DNA"/>
</dbReference>
<evidence type="ECO:0000256" key="1">
    <source>
        <dbReference type="ARBA" id="ARBA00004651"/>
    </source>
</evidence>
<proteinExistence type="inferred from homology"/>
<evidence type="ECO:0000256" key="11">
    <source>
        <dbReference type="ARBA" id="ARBA00023225"/>
    </source>
</evidence>
<evidence type="ECO:0000256" key="9">
    <source>
        <dbReference type="ARBA" id="ARBA00022989"/>
    </source>
</evidence>
<keyword evidence="13" id="KW-0966">Cell projection</keyword>
<keyword evidence="5 12" id="KW-1003">Cell membrane</keyword>
<evidence type="ECO:0000313" key="14">
    <source>
        <dbReference type="Proteomes" id="UP000295632"/>
    </source>
</evidence>
<dbReference type="Proteomes" id="UP000295632">
    <property type="component" value="Unassembled WGS sequence"/>
</dbReference>
<evidence type="ECO:0000256" key="6">
    <source>
        <dbReference type="ARBA" id="ARBA00022692"/>
    </source>
</evidence>
<evidence type="ECO:0000256" key="10">
    <source>
        <dbReference type="ARBA" id="ARBA00023136"/>
    </source>
</evidence>
<protein>
    <recommendedName>
        <fullName evidence="3 12">Flagellar biosynthetic protein FlhB</fullName>
    </recommendedName>
</protein>
<reference evidence="13 14" key="1">
    <citation type="submission" date="2019-03" db="EMBL/GenBank/DDBJ databases">
        <title>Genomic Encyclopedia of Type Strains, Phase IV (KMG-IV): sequencing the most valuable type-strain genomes for metagenomic binning, comparative biology and taxonomic classification.</title>
        <authorList>
            <person name="Goeker M."/>
        </authorList>
    </citation>
    <scope>NUCLEOTIDE SEQUENCE [LARGE SCALE GENOMIC DNA]</scope>
    <source>
        <strain evidence="13 14">DSM 28697</strain>
    </source>
</reference>
<keyword evidence="6 12" id="KW-0812">Transmembrane</keyword>
<accession>A0A4R6U4G3</accession>
<gene>
    <name evidence="12" type="primary">flhB</name>
    <name evidence="13" type="ORF">EV213_10730</name>
</gene>
<dbReference type="Gene3D" id="6.10.250.2080">
    <property type="match status" value="1"/>
</dbReference>
<evidence type="ECO:0000256" key="3">
    <source>
        <dbReference type="ARBA" id="ARBA00021622"/>
    </source>
</evidence>
<keyword evidence="13" id="KW-0282">Flagellum</keyword>
<name>A0A4R6U4G3_9BACI</name>
<feature type="transmembrane region" description="Helical" evidence="12">
    <location>
        <begin position="42"/>
        <end position="62"/>
    </location>
</feature>
<dbReference type="FunFam" id="3.40.1690.10:FF:000001">
    <property type="entry name" value="Flagellar biosynthetic protein FlhB"/>
    <property type="match status" value="1"/>
</dbReference>
<dbReference type="PRINTS" id="PR00950">
    <property type="entry name" value="TYPE3IMSPROT"/>
</dbReference>
<comment type="caution">
    <text evidence="13">The sequence shown here is derived from an EMBL/GenBank/DDBJ whole genome shotgun (WGS) entry which is preliminary data.</text>
</comment>
<evidence type="ECO:0000256" key="7">
    <source>
        <dbReference type="ARBA" id="ARBA00022795"/>
    </source>
</evidence>
<dbReference type="Pfam" id="PF01312">
    <property type="entry name" value="Bac_export_2"/>
    <property type="match status" value="1"/>
</dbReference>
<evidence type="ECO:0000256" key="4">
    <source>
        <dbReference type="ARBA" id="ARBA00022448"/>
    </source>
</evidence>
<dbReference type="Gene3D" id="3.40.1690.10">
    <property type="entry name" value="secretion proteins EscU"/>
    <property type="match status" value="1"/>
</dbReference>
<keyword evidence="9 12" id="KW-1133">Transmembrane helix</keyword>
<organism evidence="13 14">
    <name type="scientific">Aureibacillus halotolerans</name>
    <dbReference type="NCBI Taxonomy" id="1508390"/>
    <lineage>
        <taxon>Bacteria</taxon>
        <taxon>Bacillati</taxon>
        <taxon>Bacillota</taxon>
        <taxon>Bacilli</taxon>
        <taxon>Bacillales</taxon>
        <taxon>Bacillaceae</taxon>
        <taxon>Aureibacillus</taxon>
    </lineage>
</organism>
<dbReference type="RefSeq" id="WP_133580342.1">
    <property type="nucleotide sequence ID" value="NZ_SNYJ01000007.1"/>
</dbReference>